<dbReference type="InterPro" id="IPR042070">
    <property type="entry name" value="PucR_C-HTH_sf"/>
</dbReference>
<dbReference type="InterPro" id="IPR025736">
    <property type="entry name" value="PucR_C-HTH_dom"/>
</dbReference>
<evidence type="ECO:0000256" key="1">
    <source>
        <dbReference type="ARBA" id="ARBA00006754"/>
    </source>
</evidence>
<dbReference type="Gene3D" id="1.10.10.2840">
    <property type="entry name" value="PucR C-terminal helix-turn-helix domain"/>
    <property type="match status" value="1"/>
</dbReference>
<accession>A0ABP9PN06</accession>
<dbReference type="EMBL" id="BAABJP010000001">
    <property type="protein sequence ID" value="GAA5146317.1"/>
    <property type="molecule type" value="Genomic_DNA"/>
</dbReference>
<evidence type="ECO:0000313" key="7">
    <source>
        <dbReference type="Proteomes" id="UP001428817"/>
    </source>
</evidence>
<feature type="domain" description="Purine catabolism PurC-like" evidence="3">
    <location>
        <begin position="4"/>
        <end position="116"/>
    </location>
</feature>
<evidence type="ECO:0008006" key="8">
    <source>
        <dbReference type="Google" id="ProtNLM"/>
    </source>
</evidence>
<evidence type="ECO:0000313" key="6">
    <source>
        <dbReference type="EMBL" id="GAA5146317.1"/>
    </source>
</evidence>
<comment type="similarity">
    <text evidence="1">Belongs to the CdaR family.</text>
</comment>
<dbReference type="Pfam" id="PF17853">
    <property type="entry name" value="GGDEF_2"/>
    <property type="match status" value="1"/>
</dbReference>
<dbReference type="InterPro" id="IPR012914">
    <property type="entry name" value="PucR_dom"/>
</dbReference>
<evidence type="ECO:0000259" key="3">
    <source>
        <dbReference type="Pfam" id="PF07905"/>
    </source>
</evidence>
<dbReference type="Pfam" id="PF07905">
    <property type="entry name" value="PucR"/>
    <property type="match status" value="1"/>
</dbReference>
<protein>
    <recommendedName>
        <fullName evidence="8">PucR family transcriptional regulator</fullName>
    </recommendedName>
</protein>
<evidence type="ECO:0000259" key="4">
    <source>
        <dbReference type="Pfam" id="PF13556"/>
    </source>
</evidence>
<dbReference type="InterPro" id="IPR051448">
    <property type="entry name" value="CdaR-like_regulators"/>
</dbReference>
<gene>
    <name evidence="6" type="ORF">GCM10023321_05600</name>
</gene>
<name>A0ABP9PN06_9PSEU</name>
<evidence type="ECO:0000259" key="5">
    <source>
        <dbReference type="Pfam" id="PF17853"/>
    </source>
</evidence>
<keyword evidence="7" id="KW-1185">Reference proteome</keyword>
<comment type="caution">
    <text evidence="6">The sequence shown here is derived from an EMBL/GenBank/DDBJ whole genome shotgun (WGS) entry which is preliminary data.</text>
</comment>
<dbReference type="Proteomes" id="UP001428817">
    <property type="component" value="Unassembled WGS sequence"/>
</dbReference>
<feature type="domain" description="PucR C-terminal helix-turn-helix" evidence="4">
    <location>
        <begin position="496"/>
        <end position="553"/>
    </location>
</feature>
<feature type="region of interest" description="Disordered" evidence="2">
    <location>
        <begin position="312"/>
        <end position="373"/>
    </location>
</feature>
<proteinExistence type="inferred from homology"/>
<organism evidence="6 7">
    <name type="scientific">Pseudonocardia eucalypti</name>
    <dbReference type="NCBI Taxonomy" id="648755"/>
    <lineage>
        <taxon>Bacteria</taxon>
        <taxon>Bacillati</taxon>
        <taxon>Actinomycetota</taxon>
        <taxon>Actinomycetes</taxon>
        <taxon>Pseudonocardiales</taxon>
        <taxon>Pseudonocardiaceae</taxon>
        <taxon>Pseudonocardia</taxon>
    </lineage>
</organism>
<evidence type="ECO:0000256" key="2">
    <source>
        <dbReference type="SAM" id="MobiDB-lite"/>
    </source>
</evidence>
<dbReference type="InterPro" id="IPR041522">
    <property type="entry name" value="CdaR_GGDEF"/>
</dbReference>
<dbReference type="Pfam" id="PF13556">
    <property type="entry name" value="HTH_30"/>
    <property type="match status" value="1"/>
</dbReference>
<dbReference type="PANTHER" id="PTHR33744">
    <property type="entry name" value="CARBOHYDRATE DIACID REGULATOR"/>
    <property type="match status" value="1"/>
</dbReference>
<dbReference type="PANTHER" id="PTHR33744:SF1">
    <property type="entry name" value="DNA-BINDING TRANSCRIPTIONAL ACTIVATOR ADER"/>
    <property type="match status" value="1"/>
</dbReference>
<sequence>MDHREFGLRELVRGPRSHGRAVLGAHVVEAANPSRWVPPQWIVLTTGLRLWRDPAAQRELVAELAEGGVVALGFGTGIVFDQVPKALLEEAERRAFPVFEVPERIPFREIVRMVDTALLGQDLRTFRRTAAITDGLVQALGEPDPETALVAALAGALRAEVSLHTEVGAVLFTTGSYTTGSGAEARWRRLRELPLNAPPVEVIDADGLFATAVEVDGDITGWVLVEVSRGSLAVPVILRALTVVGKLLEGLGTVRGRELARRRTARAELLHRALALRPELPAGVVAELRDHGRALGVDPDVPGRVLALRLAGVAPEPEAPRTSDPDSPYPDSRLAGRESAARRTQNPDSPYPDPRLAERGSPTRRGREADSPVEVAGVERVLAEWRVSYLVAGDSGRVVVWVVEGAGWTGEELGEALLGVADVVAVGVGARVTGLARAREGLADAELALASATTARPVVSADRLGVAEWLVLAVGPERVKERAATVLAPLREQGFLVDTLREYLRCALSVPATARALHVHENSVRHRLARVRALLGRELHAPDTLADLHLALLLEVSR</sequence>
<feature type="domain" description="CdaR GGDEF-like" evidence="5">
    <location>
        <begin position="287"/>
        <end position="450"/>
    </location>
</feature>
<reference evidence="7" key="1">
    <citation type="journal article" date="2019" name="Int. J. Syst. Evol. Microbiol.">
        <title>The Global Catalogue of Microorganisms (GCM) 10K type strain sequencing project: providing services to taxonomists for standard genome sequencing and annotation.</title>
        <authorList>
            <consortium name="The Broad Institute Genomics Platform"/>
            <consortium name="The Broad Institute Genome Sequencing Center for Infectious Disease"/>
            <person name="Wu L."/>
            <person name="Ma J."/>
        </authorList>
    </citation>
    <scope>NUCLEOTIDE SEQUENCE [LARGE SCALE GENOMIC DNA]</scope>
    <source>
        <strain evidence="7">JCM 18303</strain>
    </source>
</reference>